<proteinExistence type="predicted"/>
<reference evidence="2" key="1">
    <citation type="submission" date="2021-03" db="EMBL/GenBank/DDBJ databases">
        <authorList>
            <person name="Alouane T."/>
            <person name="Langin T."/>
            <person name="Bonhomme L."/>
        </authorList>
    </citation>
    <scope>NUCLEOTIDE SEQUENCE</scope>
    <source>
        <strain evidence="2">MDC_Fg202</strain>
    </source>
</reference>
<name>A0A9N8WZ37_GIBZA</name>
<dbReference type="Proteomes" id="UP000746612">
    <property type="component" value="Unassembled WGS sequence"/>
</dbReference>
<gene>
    <name evidence="2" type="ORF">MDCFG202_LOCUS599985</name>
</gene>
<dbReference type="AlphaFoldDB" id="A0A9N8WZ37"/>
<sequence length="85" mass="9439">MVVEVRIDAASPTRLTFRSLRTISKRQVAESEQIYVTHASERTKSVGQSGSPIERASQHASIGPVLDHEKYRKSKLVMLISTSSI</sequence>
<dbReference type="EMBL" id="CAJPIJ010000251">
    <property type="protein sequence ID" value="CAG2010788.1"/>
    <property type="molecule type" value="Genomic_DNA"/>
</dbReference>
<evidence type="ECO:0000256" key="1">
    <source>
        <dbReference type="SAM" id="MobiDB-lite"/>
    </source>
</evidence>
<accession>A0A9N8WZ37</accession>
<evidence type="ECO:0000313" key="3">
    <source>
        <dbReference type="Proteomes" id="UP000746612"/>
    </source>
</evidence>
<feature type="region of interest" description="Disordered" evidence="1">
    <location>
        <begin position="39"/>
        <end position="61"/>
    </location>
</feature>
<protein>
    <submittedName>
        <fullName evidence="2">Uncharacterized protein</fullName>
    </submittedName>
</protein>
<evidence type="ECO:0000313" key="2">
    <source>
        <dbReference type="EMBL" id="CAG2010788.1"/>
    </source>
</evidence>
<comment type="caution">
    <text evidence="2">The sequence shown here is derived from an EMBL/GenBank/DDBJ whole genome shotgun (WGS) entry which is preliminary data.</text>
</comment>
<organism evidence="2 3">
    <name type="scientific">Gibberella zeae</name>
    <name type="common">Wheat head blight fungus</name>
    <name type="synonym">Fusarium graminearum</name>
    <dbReference type="NCBI Taxonomy" id="5518"/>
    <lineage>
        <taxon>Eukaryota</taxon>
        <taxon>Fungi</taxon>
        <taxon>Dikarya</taxon>
        <taxon>Ascomycota</taxon>
        <taxon>Pezizomycotina</taxon>
        <taxon>Sordariomycetes</taxon>
        <taxon>Hypocreomycetidae</taxon>
        <taxon>Hypocreales</taxon>
        <taxon>Nectriaceae</taxon>
        <taxon>Fusarium</taxon>
    </lineage>
</organism>